<dbReference type="RefSeq" id="WP_345122089.1">
    <property type="nucleotide sequence ID" value="NZ_BAABDI010000005.1"/>
</dbReference>
<name>A0ABP7PNC0_9BACT</name>
<accession>A0ABP7PNC0</accession>
<proteinExistence type="predicted"/>
<dbReference type="Proteomes" id="UP001501556">
    <property type="component" value="Unassembled WGS sequence"/>
</dbReference>
<keyword evidence="2" id="KW-1185">Reference proteome</keyword>
<organism evidence="1 2">
    <name type="scientific">Hymenobacter antarcticus</name>
    <dbReference type="NCBI Taxonomy" id="486270"/>
    <lineage>
        <taxon>Bacteria</taxon>
        <taxon>Pseudomonadati</taxon>
        <taxon>Bacteroidota</taxon>
        <taxon>Cytophagia</taxon>
        <taxon>Cytophagales</taxon>
        <taxon>Hymenobacteraceae</taxon>
        <taxon>Hymenobacter</taxon>
    </lineage>
</organism>
<gene>
    <name evidence="1" type="ORF">GCM10022407_12020</name>
</gene>
<sequence length="85" mass="8691">MPACLAPSFPQVAAACFPLPGCSVSGYAFAQGTRYNITIHTPAGAGCPSQYHATGRSCYDALAAAVQLFHASAHAYPGTVAYAPQ</sequence>
<comment type="caution">
    <text evidence="1">The sequence shown here is derived from an EMBL/GenBank/DDBJ whole genome shotgun (WGS) entry which is preliminary data.</text>
</comment>
<reference evidence="2" key="1">
    <citation type="journal article" date="2019" name="Int. J. Syst. Evol. Microbiol.">
        <title>The Global Catalogue of Microorganisms (GCM) 10K type strain sequencing project: providing services to taxonomists for standard genome sequencing and annotation.</title>
        <authorList>
            <consortium name="The Broad Institute Genomics Platform"/>
            <consortium name="The Broad Institute Genome Sequencing Center for Infectious Disease"/>
            <person name="Wu L."/>
            <person name="Ma J."/>
        </authorList>
    </citation>
    <scope>NUCLEOTIDE SEQUENCE [LARGE SCALE GENOMIC DNA]</scope>
    <source>
        <strain evidence="2">JCM 17217</strain>
    </source>
</reference>
<protein>
    <submittedName>
        <fullName evidence="1">Uncharacterized protein</fullName>
    </submittedName>
</protein>
<dbReference type="EMBL" id="BAABDI010000005">
    <property type="protein sequence ID" value="GAA3967413.1"/>
    <property type="molecule type" value="Genomic_DNA"/>
</dbReference>
<evidence type="ECO:0000313" key="1">
    <source>
        <dbReference type="EMBL" id="GAA3967413.1"/>
    </source>
</evidence>
<evidence type="ECO:0000313" key="2">
    <source>
        <dbReference type="Proteomes" id="UP001501556"/>
    </source>
</evidence>